<dbReference type="HAMAP" id="MF_00503">
    <property type="entry name" value="Ribosomal_bL9"/>
    <property type="match status" value="1"/>
</dbReference>
<dbReference type="InterPro" id="IPR049553">
    <property type="entry name" value="GdpP-like_PAS"/>
</dbReference>
<dbReference type="Pfam" id="PF01368">
    <property type="entry name" value="DHH"/>
    <property type="match status" value="1"/>
</dbReference>
<dbReference type="Pfam" id="PF01281">
    <property type="entry name" value="Ribosomal_L9_N"/>
    <property type="match status" value="1"/>
</dbReference>
<dbReference type="NCBIfam" id="TIGR00158">
    <property type="entry name" value="L9"/>
    <property type="match status" value="1"/>
</dbReference>
<keyword evidence="6 11" id="KW-0694">RNA-binding</keyword>
<dbReference type="InterPro" id="IPR020594">
    <property type="entry name" value="Ribosomal_bL9_bac/chp"/>
</dbReference>
<dbReference type="InterPro" id="IPR003156">
    <property type="entry name" value="DHHA1_dom"/>
</dbReference>
<dbReference type="InterPro" id="IPR020070">
    <property type="entry name" value="Ribosomal_bL9_N"/>
</dbReference>
<dbReference type="GO" id="GO:0019843">
    <property type="term" value="F:rRNA binding"/>
    <property type="evidence" value="ECO:0007669"/>
    <property type="project" value="UniProtKB-UniRule"/>
</dbReference>
<organism evidence="15 16">
    <name type="scientific">Acholeplasma brassicae</name>
    <dbReference type="NCBI Taxonomy" id="61635"/>
    <lineage>
        <taxon>Bacteria</taxon>
        <taxon>Bacillati</taxon>
        <taxon>Mycoplasmatota</taxon>
        <taxon>Mollicutes</taxon>
        <taxon>Acholeplasmatales</taxon>
        <taxon>Acholeplasmataceae</taxon>
        <taxon>Acholeplasma</taxon>
    </lineage>
</organism>
<evidence type="ECO:0000256" key="8">
    <source>
        <dbReference type="ARBA" id="ARBA00022989"/>
    </source>
</evidence>
<keyword evidence="12" id="KW-0175">Coiled coil</keyword>
<dbReference type="Gene3D" id="3.90.1640.10">
    <property type="entry name" value="inorganic pyrophosphatase (n-terminal core)"/>
    <property type="match status" value="1"/>
</dbReference>
<name>U4KMJ4_9MOLU</name>
<dbReference type="GO" id="GO:1990904">
    <property type="term" value="C:ribonucleoprotein complex"/>
    <property type="evidence" value="ECO:0007669"/>
    <property type="project" value="UniProtKB-KW"/>
</dbReference>
<dbReference type="Proteomes" id="UP000032737">
    <property type="component" value="Chromosome"/>
</dbReference>
<dbReference type="GO" id="GO:0005840">
    <property type="term" value="C:ribosome"/>
    <property type="evidence" value="ECO:0007669"/>
    <property type="project" value="UniProtKB-KW"/>
</dbReference>
<dbReference type="InterPro" id="IPR036935">
    <property type="entry name" value="Ribosomal_bL9_N_sf"/>
</dbReference>
<dbReference type="InterPro" id="IPR001667">
    <property type="entry name" value="DDH_dom"/>
</dbReference>
<keyword evidence="10 11" id="KW-0687">Ribonucleoprotein</keyword>
<dbReference type="InterPro" id="IPR051319">
    <property type="entry name" value="Oligoribo/pAp-PDE_c-di-AMP_PDE"/>
</dbReference>
<dbReference type="STRING" id="61635.BN85303190"/>
<dbReference type="Pfam" id="PF21370">
    <property type="entry name" value="PAS_GdpP"/>
    <property type="match status" value="1"/>
</dbReference>
<dbReference type="Gene3D" id="3.30.450.20">
    <property type="entry name" value="PAS domain"/>
    <property type="match status" value="1"/>
</dbReference>
<dbReference type="SMART" id="SM00267">
    <property type="entry name" value="GGDEF"/>
    <property type="match status" value="1"/>
</dbReference>
<evidence type="ECO:0000259" key="14">
    <source>
        <dbReference type="SMART" id="SM00267"/>
    </source>
</evidence>
<dbReference type="InterPro" id="IPR036791">
    <property type="entry name" value="Ribosomal_bL9_C_sf"/>
</dbReference>
<comment type="function">
    <text evidence="11">Binds to the 23S rRNA.</text>
</comment>
<dbReference type="GO" id="GO:0006412">
    <property type="term" value="P:translation"/>
    <property type="evidence" value="ECO:0007669"/>
    <property type="project" value="UniProtKB-UniRule"/>
</dbReference>
<evidence type="ECO:0000256" key="1">
    <source>
        <dbReference type="ARBA" id="ARBA00004651"/>
    </source>
</evidence>
<dbReference type="EMBL" id="FO681348">
    <property type="protein sequence ID" value="CCV65340.1"/>
    <property type="molecule type" value="Genomic_DNA"/>
</dbReference>
<evidence type="ECO:0000256" key="6">
    <source>
        <dbReference type="ARBA" id="ARBA00022884"/>
    </source>
</evidence>
<comment type="similarity">
    <text evidence="2 11">Belongs to the bacterial ribosomal protein bL9 family.</text>
</comment>
<dbReference type="HOGENOM" id="CLU_018278_0_0_14"/>
<dbReference type="PANTHER" id="PTHR47618">
    <property type="entry name" value="BIFUNCTIONAL OLIGORIBONUCLEASE AND PAP PHOSPHATASE NRNA"/>
    <property type="match status" value="1"/>
</dbReference>
<dbReference type="Pfam" id="PF02272">
    <property type="entry name" value="DHHA1"/>
    <property type="match status" value="1"/>
</dbReference>
<keyword evidence="16" id="KW-1185">Reference proteome</keyword>
<evidence type="ECO:0000256" key="12">
    <source>
        <dbReference type="SAM" id="Coils"/>
    </source>
</evidence>
<dbReference type="PANTHER" id="PTHR47618:SF2">
    <property type="entry name" value="CYCLIC-DI-AMP PHOSPHODIESTERASE GDPP"/>
    <property type="match status" value="1"/>
</dbReference>
<feature type="transmembrane region" description="Helical" evidence="13">
    <location>
        <begin position="34"/>
        <end position="56"/>
    </location>
</feature>
<dbReference type="InterPro" id="IPR000160">
    <property type="entry name" value="GGDEF_dom"/>
</dbReference>
<proteinExistence type="inferred from homology"/>
<dbReference type="InterPro" id="IPR009027">
    <property type="entry name" value="Ribosomal_bL9/RNase_H1_N"/>
</dbReference>
<dbReference type="InterPro" id="IPR038763">
    <property type="entry name" value="DHH_sf"/>
</dbReference>
<gene>
    <name evidence="11 15" type="primary">rplI</name>
    <name evidence="15" type="ORF">BN85303190</name>
</gene>
<evidence type="ECO:0000256" key="3">
    <source>
        <dbReference type="ARBA" id="ARBA00022475"/>
    </source>
</evidence>
<dbReference type="GO" id="GO:0005886">
    <property type="term" value="C:plasma membrane"/>
    <property type="evidence" value="ECO:0007669"/>
    <property type="project" value="UniProtKB-SubCell"/>
</dbReference>
<evidence type="ECO:0000256" key="11">
    <source>
        <dbReference type="HAMAP-Rule" id="MF_00503"/>
    </source>
</evidence>
<keyword evidence="5 11" id="KW-0699">rRNA-binding</keyword>
<dbReference type="Gene3D" id="3.10.430.100">
    <property type="entry name" value="Ribosomal protein L9, C-terminal domain"/>
    <property type="match status" value="1"/>
</dbReference>
<evidence type="ECO:0000313" key="16">
    <source>
        <dbReference type="Proteomes" id="UP000032737"/>
    </source>
</evidence>
<dbReference type="SUPFAM" id="SSF64182">
    <property type="entry name" value="DHH phosphoesterases"/>
    <property type="match status" value="1"/>
</dbReference>
<dbReference type="Pfam" id="PF03948">
    <property type="entry name" value="Ribosomal_L9_C"/>
    <property type="match status" value="1"/>
</dbReference>
<dbReference type="AlphaFoldDB" id="U4KMJ4"/>
<dbReference type="RefSeq" id="WP_030004202.1">
    <property type="nucleotide sequence ID" value="NC_022549.1"/>
</dbReference>
<dbReference type="SUPFAM" id="SSF55658">
    <property type="entry name" value="L9 N-domain-like"/>
    <property type="match status" value="1"/>
</dbReference>
<evidence type="ECO:0000256" key="2">
    <source>
        <dbReference type="ARBA" id="ARBA00010605"/>
    </source>
</evidence>
<keyword evidence="4 13" id="KW-0812">Transmembrane</keyword>
<keyword evidence="3" id="KW-1003">Cell membrane</keyword>
<evidence type="ECO:0000256" key="13">
    <source>
        <dbReference type="SAM" id="Phobius"/>
    </source>
</evidence>
<sequence length="810" mass="91503">MKRVISLIVSVFGLVSVIIIGVRRDIFSDYSDRVFYGLIIAFLTLFITTIMIIINFQRQQKIKSLENRLTAWSSLSYHVKQIGDEAFNELEIGIILYDKNNMQVKWSNPFANKIFNKNLENLALSQLHDELLTLVTDDLDSLTVSILDRKYDAKSHKNNQVIYLFDVTAREEIRQKYKNRSTALGILYLDNVEEALQGFDIYERSNIRGEYLGVITDWINEHDGYLKLYMEDRMVIAMHYEELQKVIGNKFDILNKIREISTKHHVRVSASIGIASWDVSFEELGALAQNAIELAEKRGGDQAVVNIQNEKIAYFGGKSNASEKSSRVQVRVQSQTFRELIENSKNVVIMGHKQSDIDAFGAMIGIFRMCRASDIPARIVYDPTEIDQTVSKILPLVEVESKDLFESLTAPNEIIRLMDEETLLVVVDTQSPNIVSNAEVLRQSKKLAVIDHHRHGDVTFEGIFMYVEPYASSSVELIAEMMEFYQRDIDLRPIEASIMYGGIIVDTNEFTYRTGMRTFGAAAYLKEHEASSIRVKEWLRLDLSRTLLLNELLKDVIVLKSGFAAVIDTSGEIRDRVLLAQVSSKILEVDGIQAGFTVALVGDGLVGISARSYDSVNVQIIMEEMGGGGHLNSAATQIKHQTVQTVFEDLKQILLRDDEGGEKMKVILTEDVKGKGKKDDVIEVANGYGQFLLSNNKAIVASDDNVKELERQHKELIEREKQHLALMTKLKQEIESKSVNVFINIGADGKLFGSVTTKQIVEAYEEQTGIRLDKKKVELTSEINSVGIYTATVTLHKDVKAQFEINVLEK</sequence>
<dbReference type="FunFam" id="3.90.1640.10:FF:000002">
    <property type="entry name" value="Cyclic-di-AMP phosphodiesterase"/>
    <property type="match status" value="1"/>
</dbReference>
<evidence type="ECO:0000256" key="5">
    <source>
        <dbReference type="ARBA" id="ARBA00022730"/>
    </source>
</evidence>
<evidence type="ECO:0000313" key="15">
    <source>
        <dbReference type="EMBL" id="CCV65340.1"/>
    </source>
</evidence>
<evidence type="ECO:0000256" key="4">
    <source>
        <dbReference type="ARBA" id="ARBA00022692"/>
    </source>
</evidence>
<protein>
    <recommendedName>
        <fullName evidence="11">Large ribosomal subunit protein bL9</fullName>
    </recommendedName>
</protein>
<evidence type="ECO:0000256" key="9">
    <source>
        <dbReference type="ARBA" id="ARBA00023136"/>
    </source>
</evidence>
<dbReference type="NCBIfam" id="NF011110">
    <property type="entry name" value="PRK14538.1"/>
    <property type="match status" value="1"/>
</dbReference>
<dbReference type="SUPFAM" id="SSF55653">
    <property type="entry name" value="Ribosomal protein L9 C-domain"/>
    <property type="match status" value="1"/>
</dbReference>
<dbReference type="GO" id="GO:0003735">
    <property type="term" value="F:structural constituent of ribosome"/>
    <property type="evidence" value="ECO:0007669"/>
    <property type="project" value="InterPro"/>
</dbReference>
<keyword evidence="9 13" id="KW-0472">Membrane</keyword>
<keyword evidence="8 13" id="KW-1133">Transmembrane helix</keyword>
<evidence type="ECO:0000256" key="10">
    <source>
        <dbReference type="ARBA" id="ARBA00023274"/>
    </source>
</evidence>
<feature type="coiled-coil region" evidence="12">
    <location>
        <begin position="699"/>
        <end position="726"/>
    </location>
</feature>
<keyword evidence="7 11" id="KW-0689">Ribosomal protein</keyword>
<reference evidence="15 16" key="1">
    <citation type="journal article" date="2013" name="J. Mol. Microbiol. Biotechnol.">
        <title>Analysis of the Complete Genomes of Acholeplasma brassicae , A. palmae and A. laidlawii and Their Comparison to the Obligate Parasites from ' Candidatus Phytoplasma'.</title>
        <authorList>
            <person name="Kube M."/>
            <person name="Siewert C."/>
            <person name="Migdoll A.M."/>
            <person name="Duduk B."/>
            <person name="Holz S."/>
            <person name="Rabus R."/>
            <person name="Seemuller E."/>
            <person name="Mitrovic J."/>
            <person name="Muller I."/>
            <person name="Buttner C."/>
            <person name="Reinhardt R."/>
        </authorList>
    </citation>
    <scope>NUCLEOTIDE SEQUENCE [LARGE SCALE GENOMIC DNA]</scope>
    <source>
        <strain evidence="16">0502</strain>
    </source>
</reference>
<dbReference type="Pfam" id="PF24898">
    <property type="entry name" value="GGDEF_GdpP"/>
    <property type="match status" value="1"/>
</dbReference>
<comment type="subcellular location">
    <subcellularLocation>
        <location evidence="1">Cell membrane</location>
        <topology evidence="1">Multi-pass membrane protein</topology>
    </subcellularLocation>
</comment>
<dbReference type="Gene3D" id="3.10.310.30">
    <property type="match status" value="1"/>
</dbReference>
<dbReference type="KEGG" id="abra:BN85303190"/>
<accession>U4KMJ4</accession>
<dbReference type="Gene3D" id="3.40.5.10">
    <property type="entry name" value="Ribosomal protein L9, N-terminal domain"/>
    <property type="match status" value="1"/>
</dbReference>
<evidence type="ECO:0000256" key="7">
    <source>
        <dbReference type="ARBA" id="ARBA00022980"/>
    </source>
</evidence>
<dbReference type="OrthoDB" id="9759476at2"/>
<feature type="domain" description="GGDEF" evidence="14">
    <location>
        <begin position="139"/>
        <end position="306"/>
    </location>
</feature>
<dbReference type="InterPro" id="IPR020069">
    <property type="entry name" value="Ribosomal_bL9_C"/>
</dbReference>